<evidence type="ECO:0000256" key="5">
    <source>
        <dbReference type="ARBA" id="ARBA00023136"/>
    </source>
</evidence>
<comment type="caution">
    <text evidence="9">The sequence shown here is derived from an EMBL/GenBank/DDBJ whole genome shotgun (WGS) entry which is preliminary data.</text>
</comment>
<comment type="similarity">
    <text evidence="6">Belongs to the ABC-4 integral membrane protein family.</text>
</comment>
<evidence type="ECO:0000256" key="7">
    <source>
        <dbReference type="SAM" id="Phobius"/>
    </source>
</evidence>
<accession>M0EWJ2</accession>
<dbReference type="PATRIC" id="fig|1227466.3.peg.341"/>
<dbReference type="PANTHER" id="PTHR30572">
    <property type="entry name" value="MEMBRANE COMPONENT OF TRANSPORTER-RELATED"/>
    <property type="match status" value="1"/>
</dbReference>
<evidence type="ECO:0000259" key="8">
    <source>
        <dbReference type="Pfam" id="PF02687"/>
    </source>
</evidence>
<evidence type="ECO:0000256" key="2">
    <source>
        <dbReference type="ARBA" id="ARBA00022475"/>
    </source>
</evidence>
<dbReference type="GO" id="GO:0005886">
    <property type="term" value="C:plasma membrane"/>
    <property type="evidence" value="ECO:0007669"/>
    <property type="project" value="UniProtKB-SubCell"/>
</dbReference>
<proteinExistence type="inferred from homology"/>
<feature type="transmembrane region" description="Helical" evidence="7">
    <location>
        <begin position="84"/>
        <end position="105"/>
    </location>
</feature>
<protein>
    <submittedName>
        <fullName evidence="9">ABC transporter permease</fullName>
    </submittedName>
</protein>
<dbReference type="AlphaFoldDB" id="M0EWJ2"/>
<dbReference type="PANTHER" id="PTHR30572:SF4">
    <property type="entry name" value="ABC TRANSPORTER PERMEASE YTRF"/>
    <property type="match status" value="1"/>
</dbReference>
<sequence length="118" mass="12667">MVASVAILNVMLMSTVERQGEIGVLRAIGITRGEVLRMILTEAVFLGVIGGLLGVVLSAGIGIVLFEFLVGNPLQVFSWQSAQYLLYGMLFAIVASTLSGLYPAWKAANERPVEALRE</sequence>
<feature type="domain" description="ABC3 transporter permease C-terminal" evidence="8">
    <location>
        <begin position="2"/>
        <end position="110"/>
    </location>
</feature>
<dbReference type="GO" id="GO:0022857">
    <property type="term" value="F:transmembrane transporter activity"/>
    <property type="evidence" value="ECO:0007669"/>
    <property type="project" value="TreeGrafter"/>
</dbReference>
<evidence type="ECO:0000256" key="4">
    <source>
        <dbReference type="ARBA" id="ARBA00022989"/>
    </source>
</evidence>
<feature type="transmembrane region" description="Helical" evidence="7">
    <location>
        <begin position="43"/>
        <end position="64"/>
    </location>
</feature>
<reference evidence="9 10" key="1">
    <citation type="journal article" date="2014" name="PLoS Genet.">
        <title>Phylogenetically driven sequencing of extremely halophilic archaea reveals strategies for static and dynamic osmo-response.</title>
        <authorList>
            <person name="Becker E.A."/>
            <person name="Seitzer P.M."/>
            <person name="Tritt A."/>
            <person name="Larsen D."/>
            <person name="Krusor M."/>
            <person name="Yao A.I."/>
            <person name="Wu D."/>
            <person name="Madern D."/>
            <person name="Eisen J.A."/>
            <person name="Darling A.E."/>
            <person name="Facciotti M.T."/>
        </authorList>
    </citation>
    <scope>NUCLEOTIDE SEQUENCE [LARGE SCALE GENOMIC DNA]</scope>
    <source>
        <strain evidence="9 10">DSM 10284</strain>
    </source>
</reference>
<keyword evidence="10" id="KW-1185">Reference proteome</keyword>
<dbReference type="STRING" id="1227466.C464_01691"/>
<evidence type="ECO:0000313" key="10">
    <source>
        <dbReference type="Proteomes" id="UP000011509"/>
    </source>
</evidence>
<dbReference type="Pfam" id="PF02687">
    <property type="entry name" value="FtsX"/>
    <property type="match status" value="1"/>
</dbReference>
<evidence type="ECO:0000256" key="3">
    <source>
        <dbReference type="ARBA" id="ARBA00022692"/>
    </source>
</evidence>
<organism evidence="9 10">
    <name type="scientific">Halorubrum coriense DSM 10284</name>
    <dbReference type="NCBI Taxonomy" id="1227466"/>
    <lineage>
        <taxon>Archaea</taxon>
        <taxon>Methanobacteriati</taxon>
        <taxon>Methanobacteriota</taxon>
        <taxon>Stenosarchaea group</taxon>
        <taxon>Halobacteria</taxon>
        <taxon>Halobacteriales</taxon>
        <taxon>Haloferacaceae</taxon>
        <taxon>Halorubrum</taxon>
    </lineage>
</organism>
<evidence type="ECO:0000313" key="9">
    <source>
        <dbReference type="EMBL" id="ELZ50794.1"/>
    </source>
</evidence>
<gene>
    <name evidence="9" type="ORF">C464_01691</name>
</gene>
<keyword evidence="5 7" id="KW-0472">Membrane</keyword>
<comment type="subcellular location">
    <subcellularLocation>
        <location evidence="1">Cell membrane</location>
        <topology evidence="1">Multi-pass membrane protein</topology>
    </subcellularLocation>
</comment>
<keyword evidence="2" id="KW-1003">Cell membrane</keyword>
<keyword evidence="4 7" id="KW-1133">Transmembrane helix</keyword>
<dbReference type="InterPro" id="IPR003838">
    <property type="entry name" value="ABC3_permease_C"/>
</dbReference>
<keyword evidence="3 7" id="KW-0812">Transmembrane</keyword>
<evidence type="ECO:0000256" key="1">
    <source>
        <dbReference type="ARBA" id="ARBA00004651"/>
    </source>
</evidence>
<name>M0EWJ2_9EURY</name>
<evidence type="ECO:0000256" key="6">
    <source>
        <dbReference type="ARBA" id="ARBA00038076"/>
    </source>
</evidence>
<dbReference type="Proteomes" id="UP000011509">
    <property type="component" value="Unassembled WGS sequence"/>
</dbReference>
<dbReference type="EMBL" id="AOJL01000011">
    <property type="protein sequence ID" value="ELZ50794.1"/>
    <property type="molecule type" value="Genomic_DNA"/>
</dbReference>
<dbReference type="InterPro" id="IPR050250">
    <property type="entry name" value="Macrolide_Exporter_MacB"/>
</dbReference>